<feature type="region of interest" description="Disordered" evidence="1">
    <location>
        <begin position="384"/>
        <end position="420"/>
    </location>
</feature>
<protein>
    <submittedName>
        <fullName evidence="2">Uncharacterized protein</fullName>
    </submittedName>
</protein>
<dbReference type="RefSeq" id="WP_246667659.1">
    <property type="nucleotide sequence ID" value="NZ_VITY01000011.1"/>
</dbReference>
<feature type="region of interest" description="Disordered" evidence="1">
    <location>
        <begin position="629"/>
        <end position="649"/>
    </location>
</feature>
<keyword evidence="3" id="KW-1185">Reference proteome</keyword>
<feature type="region of interest" description="Disordered" evidence="1">
    <location>
        <begin position="434"/>
        <end position="468"/>
    </location>
</feature>
<sequence>MDPLDPFNAGAWVRQYAAMQQGQEAGQQPHGRQSSFEQQIERLQLNSPDAGSASSNSPEQSPEVRTGQIRHAELSGSMRLPSYSRLGDNSFSTARHSVDIPHERGGGTTQLSPQSNLQEDRFSSARYTLPERSAIEPTNSKRRGLWSRIKSGVGKALGGNGSGKSSGSEARHEFTSITFRADPAKQPARTQGVREEDEAIIQEFAANATGNLSDGTLRNAVGNLRALSALLRENRRPSIAARIDNPALSPGLDVDAETDAPIKKLGTRMKAALNKLREARAGRALSADIRRLNPYPADATLIDMWAAAEKATHRIDSRTVDRQARRLSRLSDWLQTQNRGAMAGRLSTNGFARDVEAYKRETQETKLDPDLRSLGQYQQVLDANRGLGLPPPEAHSGGRTGVQEYGVPHALPATPATPSEGAWDLLRETIYGPSRSSSVPYDGTQPTLLREPSRQPGPSSSAPYRGPQFSSFYDLPAMPATPSEEAWDLLRGTVGAPASSSSARHPSSDIYGDLESLVNLNPPTPHDLHDDGQSILASGIAGPPSFVGPPGSSEELQDIGTIVGEGWVHGSRPASDVLIDVLGNINLLPNQFGPSQFTINGERYSATLGPGGRGDVRLIHHPHARLRNEAAGPSQQPHHPPQTSDAGASHEGAVDLGYLIRGGWEHRERLLPPYLVRALEGQRLMPDAENPTYFNIRGVPYRGELDETGGRRRVRIFPEGR</sequence>
<evidence type="ECO:0000313" key="3">
    <source>
        <dbReference type="Proteomes" id="UP000321304"/>
    </source>
</evidence>
<organism evidence="2 3">
    <name type="scientific">Bradyrhizobium macuxiense</name>
    <dbReference type="NCBI Taxonomy" id="1755647"/>
    <lineage>
        <taxon>Bacteria</taxon>
        <taxon>Pseudomonadati</taxon>
        <taxon>Pseudomonadota</taxon>
        <taxon>Alphaproteobacteria</taxon>
        <taxon>Hyphomicrobiales</taxon>
        <taxon>Nitrobacteraceae</taxon>
        <taxon>Bradyrhizobium</taxon>
    </lineage>
</organism>
<evidence type="ECO:0000313" key="2">
    <source>
        <dbReference type="EMBL" id="TWB92991.1"/>
    </source>
</evidence>
<feature type="region of interest" description="Disordered" evidence="1">
    <location>
        <begin position="20"/>
        <end position="120"/>
    </location>
</feature>
<evidence type="ECO:0000256" key="1">
    <source>
        <dbReference type="SAM" id="MobiDB-lite"/>
    </source>
</evidence>
<dbReference type="Proteomes" id="UP000321304">
    <property type="component" value="Unassembled WGS sequence"/>
</dbReference>
<feature type="compositionally biased region" description="Polar residues" evidence="1">
    <location>
        <begin position="44"/>
        <end position="60"/>
    </location>
</feature>
<gene>
    <name evidence="2" type="ORF">FBZ93_11130</name>
</gene>
<reference evidence="2 3" key="1">
    <citation type="submission" date="2019-06" db="EMBL/GenBank/DDBJ databases">
        <title>Genomic Encyclopedia of Type Strains, Phase IV (KMG-V): Genome sequencing to study the core and pangenomes of soil and plant-associated prokaryotes.</title>
        <authorList>
            <person name="Whitman W."/>
        </authorList>
    </citation>
    <scope>NUCLEOTIDE SEQUENCE [LARGE SCALE GENOMIC DNA]</scope>
    <source>
        <strain evidence="2 3">BR 10355</strain>
    </source>
</reference>
<feature type="compositionally biased region" description="Polar residues" evidence="1">
    <location>
        <begin position="434"/>
        <end position="447"/>
    </location>
</feature>
<comment type="caution">
    <text evidence="2">The sequence shown here is derived from an EMBL/GenBank/DDBJ whole genome shotgun (WGS) entry which is preliminary data.</text>
</comment>
<feature type="compositionally biased region" description="Low complexity" evidence="1">
    <location>
        <begin position="20"/>
        <end position="31"/>
    </location>
</feature>
<feature type="compositionally biased region" description="Basic and acidic residues" evidence="1">
    <location>
        <begin position="96"/>
        <end position="105"/>
    </location>
</feature>
<name>A0A560LBN7_9BRAD</name>
<accession>A0A560LBN7</accession>
<dbReference type="AlphaFoldDB" id="A0A560LBN7"/>
<proteinExistence type="predicted"/>
<dbReference type="EMBL" id="VITY01000011">
    <property type="protein sequence ID" value="TWB92991.1"/>
    <property type="molecule type" value="Genomic_DNA"/>
</dbReference>